<protein>
    <recommendedName>
        <fullName evidence="4">HTH gntR-type domain-containing protein</fullName>
    </recommendedName>
</protein>
<dbReference type="SMART" id="SM00895">
    <property type="entry name" value="FCD"/>
    <property type="match status" value="1"/>
</dbReference>
<sequence length="219" mass="24481">MATVTHNGGSRVTTRQKCYDVLRRMLICGQIAPGSRLPEIEWSERLDVHRGAVREAMVLLEHDGLLRAGEKGGFFAPLLGDFEIEEIIEARSVLETGALKLIAQRKLAKEAFQPMLELCETMQRLHDADIELGFCEADFMFHQALVALSGNSRLIQMHSHSAQLIFNLSVVDTLDVIRQKRSATLTDHREIAGMVVSGDIPSATMRLENHLETACKEFL</sequence>
<dbReference type="InterPro" id="IPR008920">
    <property type="entry name" value="TF_FadR/GntR_C"/>
</dbReference>
<organism evidence="5 6">
    <name type="scientific">Bremerella alba</name>
    <dbReference type="NCBI Taxonomy" id="980252"/>
    <lineage>
        <taxon>Bacteria</taxon>
        <taxon>Pseudomonadati</taxon>
        <taxon>Planctomycetota</taxon>
        <taxon>Planctomycetia</taxon>
        <taxon>Pirellulales</taxon>
        <taxon>Pirellulaceae</taxon>
        <taxon>Bremerella</taxon>
    </lineage>
</organism>
<dbReference type="Gene3D" id="1.20.120.530">
    <property type="entry name" value="GntR ligand-binding domain-like"/>
    <property type="match status" value="1"/>
</dbReference>
<feature type="domain" description="HTH gntR-type" evidence="4">
    <location>
        <begin position="12"/>
        <end position="79"/>
    </location>
</feature>
<keyword evidence="6" id="KW-1185">Reference proteome</keyword>
<dbReference type="Pfam" id="PF07729">
    <property type="entry name" value="FCD"/>
    <property type="match status" value="1"/>
</dbReference>
<dbReference type="InterPro" id="IPR036390">
    <property type="entry name" value="WH_DNA-bd_sf"/>
</dbReference>
<comment type="caution">
    <text evidence="5">The sequence shown here is derived from an EMBL/GenBank/DDBJ whole genome shotgun (WGS) entry which is preliminary data.</text>
</comment>
<dbReference type="EMBL" id="JABRWO010000018">
    <property type="protein sequence ID" value="MBA2117665.1"/>
    <property type="molecule type" value="Genomic_DNA"/>
</dbReference>
<dbReference type="RefSeq" id="WP_207399040.1">
    <property type="nucleotide sequence ID" value="NZ_JABRWO010000018.1"/>
</dbReference>
<dbReference type="SUPFAM" id="SSF48008">
    <property type="entry name" value="GntR ligand-binding domain-like"/>
    <property type="match status" value="1"/>
</dbReference>
<dbReference type="InterPro" id="IPR011711">
    <property type="entry name" value="GntR_C"/>
</dbReference>
<dbReference type="AlphaFoldDB" id="A0A7V9A9L9"/>
<dbReference type="PANTHER" id="PTHR43537:SF24">
    <property type="entry name" value="GLUCONATE OPERON TRANSCRIPTIONAL REPRESSOR"/>
    <property type="match status" value="1"/>
</dbReference>
<accession>A0A7V9A9L9</accession>
<name>A0A7V9A9L9_9BACT</name>
<keyword evidence="3" id="KW-0804">Transcription</keyword>
<dbReference type="SMART" id="SM00345">
    <property type="entry name" value="HTH_GNTR"/>
    <property type="match status" value="1"/>
</dbReference>
<dbReference type="Pfam" id="PF00392">
    <property type="entry name" value="GntR"/>
    <property type="match status" value="1"/>
</dbReference>
<dbReference type="GO" id="GO:0003677">
    <property type="term" value="F:DNA binding"/>
    <property type="evidence" value="ECO:0007669"/>
    <property type="project" value="UniProtKB-KW"/>
</dbReference>
<dbReference type="GO" id="GO:0003700">
    <property type="term" value="F:DNA-binding transcription factor activity"/>
    <property type="evidence" value="ECO:0007669"/>
    <property type="project" value="InterPro"/>
</dbReference>
<dbReference type="Proteomes" id="UP000551616">
    <property type="component" value="Unassembled WGS sequence"/>
</dbReference>
<dbReference type="PROSITE" id="PS50949">
    <property type="entry name" value="HTH_GNTR"/>
    <property type="match status" value="1"/>
</dbReference>
<reference evidence="5 6" key="1">
    <citation type="submission" date="2020-05" db="EMBL/GenBank/DDBJ databases">
        <title>Bremerella alba sp. nov., a novel planctomycete isolated from the surface of the macroalga Fucus spiralis.</title>
        <authorList>
            <person name="Godinho O."/>
            <person name="Botelho R."/>
            <person name="Albuquerque L."/>
            <person name="Wiegand S."/>
            <person name="Da Costa M.S."/>
            <person name="Lobo-Da-Cunha A."/>
            <person name="Jogler C."/>
            <person name="Lage O.M."/>
        </authorList>
    </citation>
    <scope>NUCLEOTIDE SEQUENCE [LARGE SCALE GENOMIC DNA]</scope>
    <source>
        <strain evidence="5 6">FF15</strain>
    </source>
</reference>
<evidence type="ECO:0000313" key="5">
    <source>
        <dbReference type="EMBL" id="MBA2117665.1"/>
    </source>
</evidence>
<dbReference type="Gene3D" id="1.10.10.10">
    <property type="entry name" value="Winged helix-like DNA-binding domain superfamily/Winged helix DNA-binding domain"/>
    <property type="match status" value="1"/>
</dbReference>
<evidence type="ECO:0000256" key="3">
    <source>
        <dbReference type="ARBA" id="ARBA00023163"/>
    </source>
</evidence>
<dbReference type="PANTHER" id="PTHR43537">
    <property type="entry name" value="TRANSCRIPTIONAL REGULATOR, GNTR FAMILY"/>
    <property type="match status" value="1"/>
</dbReference>
<evidence type="ECO:0000259" key="4">
    <source>
        <dbReference type="PROSITE" id="PS50949"/>
    </source>
</evidence>
<dbReference type="SUPFAM" id="SSF46785">
    <property type="entry name" value="Winged helix' DNA-binding domain"/>
    <property type="match status" value="1"/>
</dbReference>
<dbReference type="InterPro" id="IPR000524">
    <property type="entry name" value="Tscrpt_reg_HTH_GntR"/>
</dbReference>
<evidence type="ECO:0000256" key="2">
    <source>
        <dbReference type="ARBA" id="ARBA00023125"/>
    </source>
</evidence>
<evidence type="ECO:0000313" key="6">
    <source>
        <dbReference type="Proteomes" id="UP000551616"/>
    </source>
</evidence>
<evidence type="ECO:0000256" key="1">
    <source>
        <dbReference type="ARBA" id="ARBA00023015"/>
    </source>
</evidence>
<keyword evidence="1" id="KW-0805">Transcription regulation</keyword>
<gene>
    <name evidence="5" type="ORF">HOV93_48660</name>
</gene>
<keyword evidence="2" id="KW-0238">DNA-binding</keyword>
<dbReference type="InterPro" id="IPR036388">
    <property type="entry name" value="WH-like_DNA-bd_sf"/>
</dbReference>
<proteinExistence type="predicted"/>